<comment type="similarity">
    <text evidence="1">Belongs to the ABC transporter superfamily. Ycf16 family.</text>
</comment>
<dbReference type="PANTHER" id="PTHR43204:SF1">
    <property type="entry name" value="ABC TRANSPORTER I FAMILY MEMBER 6, CHLOROPLASTIC"/>
    <property type="match status" value="1"/>
</dbReference>
<dbReference type="PANTHER" id="PTHR43204">
    <property type="entry name" value="ABC TRANSPORTER I FAMILY MEMBER 6, CHLOROPLASTIC"/>
    <property type="match status" value="1"/>
</dbReference>
<dbReference type="Pfam" id="PF00005">
    <property type="entry name" value="ABC_tran"/>
    <property type="match status" value="1"/>
</dbReference>
<dbReference type="KEGG" id="scr:SCHRY_v1c09630"/>
<evidence type="ECO:0000313" key="5">
    <source>
        <dbReference type="EMBL" id="AGM25535.1"/>
    </source>
</evidence>
<gene>
    <name evidence="5" type="primary">sufC</name>
    <name evidence="5" type="ORF">SCHRY_v1c09630</name>
</gene>
<evidence type="ECO:0000256" key="2">
    <source>
        <dbReference type="ARBA" id="ARBA00022741"/>
    </source>
</evidence>
<feature type="domain" description="ABC transporter" evidence="4">
    <location>
        <begin position="4"/>
        <end position="244"/>
    </location>
</feature>
<name>R4UH82_9MOLU</name>
<dbReference type="InterPro" id="IPR027417">
    <property type="entry name" value="P-loop_NTPase"/>
</dbReference>
<dbReference type="SUPFAM" id="SSF52540">
    <property type="entry name" value="P-loop containing nucleoside triphosphate hydrolases"/>
    <property type="match status" value="1"/>
</dbReference>
<dbReference type="HOGENOM" id="CLU_000604_48_1_14"/>
<dbReference type="CDD" id="cd03217">
    <property type="entry name" value="ABC_FeS_Assembly"/>
    <property type="match status" value="1"/>
</dbReference>
<dbReference type="PATRIC" id="fig|1276227.3.peg.966"/>
<dbReference type="Gene3D" id="3.40.50.300">
    <property type="entry name" value="P-loop containing nucleotide triphosphate hydrolases"/>
    <property type="match status" value="1"/>
</dbReference>
<protein>
    <submittedName>
        <fullName evidence="5">FeS assembly ATPase SufC</fullName>
    </submittedName>
</protein>
<dbReference type="eggNOG" id="COG0396">
    <property type="taxonomic scope" value="Bacteria"/>
</dbReference>
<dbReference type="GO" id="GO:0005524">
    <property type="term" value="F:ATP binding"/>
    <property type="evidence" value="ECO:0007669"/>
    <property type="project" value="UniProtKB-KW"/>
</dbReference>
<dbReference type="OrthoDB" id="9806149at2"/>
<dbReference type="RefSeq" id="WP_016339354.1">
    <property type="nucleotide sequence ID" value="NC_021280.1"/>
</dbReference>
<proteinExistence type="inferred from homology"/>
<dbReference type="EMBL" id="CP005077">
    <property type="protein sequence ID" value="AGM25535.1"/>
    <property type="molecule type" value="Genomic_DNA"/>
</dbReference>
<evidence type="ECO:0000259" key="4">
    <source>
        <dbReference type="PROSITE" id="PS50893"/>
    </source>
</evidence>
<sequence>MKKIEIKNLVVSVDGEKILNGINLTVNNNEIHALMGPNGNGKSTLLATIMGHPSYTVEDGDILVDDVSVLEMSVDERSRLGIFYAMQSPVEIPGVLNLDFLKSIINAHRDEPIRLPELYSQINVNVKNLKIDDTMIRRYLNNGFSGGEKKKNEILQLNLLKPNLALIDEIDSGLDVDALSVVSEEINKRINDNFASIIVSHYDRFFNLVQPTHAHVIIKGKIVKSGDYHLVERINKEGYEWLLAELNLTTPVAKKQQSIIGGIGCAANKGNNGNNK</sequence>
<reference evidence="5 6" key="1">
    <citation type="journal article" date="2013" name="Genome Biol. Evol.">
        <title>Complete genomes of two dipteran-associated spiroplasmas provided insights into the origin, dynamics, and impacts of viral invasion in spiroplasma.</title>
        <authorList>
            <person name="Ku C."/>
            <person name="Lo W.S."/>
            <person name="Chen L.L."/>
            <person name="Kuo C.H."/>
        </authorList>
    </citation>
    <scope>NUCLEOTIDE SEQUENCE [LARGE SCALE GENOMIC DNA]</scope>
    <source>
        <strain evidence="5 6">DF-1</strain>
    </source>
</reference>
<evidence type="ECO:0000256" key="1">
    <source>
        <dbReference type="ARBA" id="ARBA00006216"/>
    </source>
</evidence>
<evidence type="ECO:0000256" key="3">
    <source>
        <dbReference type="ARBA" id="ARBA00022840"/>
    </source>
</evidence>
<dbReference type="NCBIfam" id="TIGR01978">
    <property type="entry name" value="sufC"/>
    <property type="match status" value="1"/>
</dbReference>
<dbReference type="InterPro" id="IPR003439">
    <property type="entry name" value="ABC_transporter-like_ATP-bd"/>
</dbReference>
<evidence type="ECO:0000313" key="6">
    <source>
        <dbReference type="Proteomes" id="UP000013964"/>
    </source>
</evidence>
<dbReference type="STRING" id="1276227.SCHRY_v1c09630"/>
<dbReference type="GO" id="GO:0016887">
    <property type="term" value="F:ATP hydrolysis activity"/>
    <property type="evidence" value="ECO:0007669"/>
    <property type="project" value="InterPro"/>
</dbReference>
<keyword evidence="3" id="KW-0067">ATP-binding</keyword>
<dbReference type="PROSITE" id="PS50893">
    <property type="entry name" value="ABC_TRANSPORTER_2"/>
    <property type="match status" value="1"/>
</dbReference>
<dbReference type="InterPro" id="IPR010230">
    <property type="entry name" value="FeS-cluster_ATPase_SufC"/>
</dbReference>
<accession>R4UH82</accession>
<dbReference type="Proteomes" id="UP000013964">
    <property type="component" value="Chromosome"/>
</dbReference>
<dbReference type="AlphaFoldDB" id="R4UH82"/>
<organism evidence="5 6">
    <name type="scientific">Spiroplasma chrysopicola DF-1</name>
    <dbReference type="NCBI Taxonomy" id="1276227"/>
    <lineage>
        <taxon>Bacteria</taxon>
        <taxon>Bacillati</taxon>
        <taxon>Mycoplasmatota</taxon>
        <taxon>Mollicutes</taxon>
        <taxon>Entomoplasmatales</taxon>
        <taxon>Spiroplasmataceae</taxon>
        <taxon>Spiroplasma</taxon>
    </lineage>
</organism>
<keyword evidence="6" id="KW-1185">Reference proteome</keyword>
<keyword evidence="2" id="KW-0547">Nucleotide-binding</keyword>